<evidence type="ECO:0000313" key="2">
    <source>
        <dbReference type="EMBL" id="PNF17641.1"/>
    </source>
</evidence>
<reference evidence="2 3" key="1">
    <citation type="submission" date="2017-12" db="EMBL/GenBank/DDBJ databases">
        <title>Hemimetabolous genomes reveal molecular basis of termite eusociality.</title>
        <authorList>
            <person name="Harrison M.C."/>
            <person name="Jongepier E."/>
            <person name="Robertson H.M."/>
            <person name="Arning N."/>
            <person name="Bitard-Feildel T."/>
            <person name="Chao H."/>
            <person name="Childers C.P."/>
            <person name="Dinh H."/>
            <person name="Doddapaneni H."/>
            <person name="Dugan S."/>
            <person name="Gowin J."/>
            <person name="Greiner C."/>
            <person name="Han Y."/>
            <person name="Hu H."/>
            <person name="Hughes D.S.T."/>
            <person name="Huylmans A.-K."/>
            <person name="Kemena C."/>
            <person name="Kremer L.P.M."/>
            <person name="Lee S.L."/>
            <person name="Lopez-Ezquerra A."/>
            <person name="Mallet L."/>
            <person name="Monroy-Kuhn J.M."/>
            <person name="Moser A."/>
            <person name="Murali S.C."/>
            <person name="Muzny D.M."/>
            <person name="Otani S."/>
            <person name="Piulachs M.-D."/>
            <person name="Poelchau M."/>
            <person name="Qu J."/>
            <person name="Schaub F."/>
            <person name="Wada-Katsumata A."/>
            <person name="Worley K.C."/>
            <person name="Xie Q."/>
            <person name="Ylla G."/>
            <person name="Poulsen M."/>
            <person name="Gibbs R.A."/>
            <person name="Schal C."/>
            <person name="Richards S."/>
            <person name="Belles X."/>
            <person name="Korb J."/>
            <person name="Bornberg-Bauer E."/>
        </authorList>
    </citation>
    <scope>NUCLEOTIDE SEQUENCE [LARGE SCALE GENOMIC DNA]</scope>
    <source>
        <tissue evidence="2">Whole body</tissue>
    </source>
</reference>
<name>A0A2J7PMS9_9NEOP</name>
<organism evidence="2 3">
    <name type="scientific">Cryptotermes secundus</name>
    <dbReference type="NCBI Taxonomy" id="105785"/>
    <lineage>
        <taxon>Eukaryota</taxon>
        <taxon>Metazoa</taxon>
        <taxon>Ecdysozoa</taxon>
        <taxon>Arthropoda</taxon>
        <taxon>Hexapoda</taxon>
        <taxon>Insecta</taxon>
        <taxon>Pterygota</taxon>
        <taxon>Neoptera</taxon>
        <taxon>Polyneoptera</taxon>
        <taxon>Dictyoptera</taxon>
        <taxon>Blattodea</taxon>
        <taxon>Blattoidea</taxon>
        <taxon>Termitoidae</taxon>
        <taxon>Kalotermitidae</taxon>
        <taxon>Cryptotermitinae</taxon>
        <taxon>Cryptotermes</taxon>
    </lineage>
</organism>
<feature type="compositionally biased region" description="Polar residues" evidence="1">
    <location>
        <begin position="40"/>
        <end position="50"/>
    </location>
</feature>
<sequence length="73" mass="8128">MAQTFCTVGDNLKDEYTGRPRRVRTQLKIQEVTVLVGATKKSQNSTQDPRSYSVGGCQLLPNGRLNNSRSSRN</sequence>
<feature type="compositionally biased region" description="Low complexity" evidence="1">
    <location>
        <begin position="59"/>
        <end position="73"/>
    </location>
</feature>
<evidence type="ECO:0000256" key="1">
    <source>
        <dbReference type="SAM" id="MobiDB-lite"/>
    </source>
</evidence>
<evidence type="ECO:0000313" key="3">
    <source>
        <dbReference type="Proteomes" id="UP000235965"/>
    </source>
</evidence>
<dbReference type="Proteomes" id="UP000235965">
    <property type="component" value="Unassembled WGS sequence"/>
</dbReference>
<dbReference type="EMBL" id="NEVH01023960">
    <property type="protein sequence ID" value="PNF17641.1"/>
    <property type="molecule type" value="Genomic_DNA"/>
</dbReference>
<gene>
    <name evidence="2" type="ORF">B7P43_G07350</name>
</gene>
<comment type="caution">
    <text evidence="2">The sequence shown here is derived from an EMBL/GenBank/DDBJ whole genome shotgun (WGS) entry which is preliminary data.</text>
</comment>
<dbReference type="InParanoid" id="A0A2J7PMS9"/>
<feature type="region of interest" description="Disordered" evidence="1">
    <location>
        <begin position="37"/>
        <end position="73"/>
    </location>
</feature>
<keyword evidence="3" id="KW-1185">Reference proteome</keyword>
<accession>A0A2J7PMS9</accession>
<protein>
    <submittedName>
        <fullName evidence="2">Uncharacterized protein</fullName>
    </submittedName>
</protein>
<dbReference type="AlphaFoldDB" id="A0A2J7PMS9"/>
<proteinExistence type="predicted"/>